<dbReference type="AlphaFoldDB" id="A0A2D3VLI7"/>
<dbReference type="Proteomes" id="UP000225277">
    <property type="component" value="Unassembled WGS sequence"/>
</dbReference>
<organism evidence="3 4">
    <name type="scientific">Ramularia collo-cygni</name>
    <dbReference type="NCBI Taxonomy" id="112498"/>
    <lineage>
        <taxon>Eukaryota</taxon>
        <taxon>Fungi</taxon>
        <taxon>Dikarya</taxon>
        <taxon>Ascomycota</taxon>
        <taxon>Pezizomycotina</taxon>
        <taxon>Dothideomycetes</taxon>
        <taxon>Dothideomycetidae</taxon>
        <taxon>Mycosphaerellales</taxon>
        <taxon>Mycosphaerellaceae</taxon>
        <taxon>Ramularia</taxon>
    </lineage>
</organism>
<dbReference type="PANTHER" id="PTHR21539:SF0">
    <property type="entry name" value="SAGA-ASSOCIATED FACTOR 29"/>
    <property type="match status" value="1"/>
</dbReference>
<evidence type="ECO:0000259" key="2">
    <source>
        <dbReference type="PROSITE" id="PS51518"/>
    </source>
</evidence>
<reference evidence="3 4" key="1">
    <citation type="submission" date="2016-03" db="EMBL/GenBank/DDBJ databases">
        <authorList>
            <person name="Ploux O."/>
        </authorList>
    </citation>
    <scope>NUCLEOTIDE SEQUENCE [LARGE SCALE GENOMIC DNA]</scope>
    <source>
        <strain evidence="3 4">URUG2</strain>
    </source>
</reference>
<keyword evidence="4" id="KW-1185">Reference proteome</keyword>
<proteinExistence type="predicted"/>
<dbReference type="PANTHER" id="PTHR21539">
    <property type="entry name" value="SAGA-ASSOCIATED FACTOR 29"/>
    <property type="match status" value="1"/>
</dbReference>
<feature type="compositionally biased region" description="Polar residues" evidence="1">
    <location>
        <begin position="203"/>
        <end position="226"/>
    </location>
</feature>
<dbReference type="Pfam" id="PF07039">
    <property type="entry name" value="SGF29_Tudor"/>
    <property type="match status" value="1"/>
</dbReference>
<dbReference type="GO" id="GO:0000124">
    <property type="term" value="C:SAGA complex"/>
    <property type="evidence" value="ECO:0007669"/>
    <property type="project" value="InterPro"/>
</dbReference>
<dbReference type="InterPro" id="IPR010750">
    <property type="entry name" value="SGF29_tudor-like_dom"/>
</dbReference>
<protein>
    <recommendedName>
        <fullName evidence="2">SGF29 C-terminal domain-containing protein</fullName>
    </recommendedName>
</protein>
<evidence type="ECO:0000313" key="4">
    <source>
        <dbReference type="Proteomes" id="UP000225277"/>
    </source>
</evidence>
<dbReference type="EMBL" id="FJUY01000021">
    <property type="protein sequence ID" value="CZT24469.1"/>
    <property type="molecule type" value="Genomic_DNA"/>
</dbReference>
<gene>
    <name evidence="3" type="ORF">RCC_10194</name>
</gene>
<sequence>MSGRSRGRQNPNQDADEERRLWKEVKDKAKDVDTMVARSNEIGREIIEVEEQQDAIIKSGKLSDATLDERLDQLYRENVKLSEDVTGLIEGKSNEMNLLDSISVLAGLREASEDSAAQLQASQGHRAASGKLSRGPKKTGSKNNSAVAATTEDVEKTPAAPSPRIILGGPGSRLNAKEKSSRSGSIATTRETSVKIEDGAESVASSADGVSTTGANKGSASNNRPSNRLVLQEGEIVFCRHDPKTIDTMEGEGILCRVTAVIGEGKQRRYEVQDADTQGDPPPPQRASVAQLMQIPHTNKGLSDLSKGKQVLAQYPDTTTFYKAEVNEPWRSKVLAAGEKGELVRLNFQEDEEPREVERRFVLTEK</sequence>
<dbReference type="RefSeq" id="XP_023631193.1">
    <property type="nucleotide sequence ID" value="XM_023775425.1"/>
</dbReference>
<feature type="domain" description="SGF29 C-terminal" evidence="2">
    <location>
        <begin position="227"/>
        <end position="366"/>
    </location>
</feature>
<name>A0A2D3VLI7_9PEZI</name>
<dbReference type="InterPro" id="IPR047288">
    <property type="entry name" value="Tudor_SGF29_rpt1"/>
</dbReference>
<dbReference type="CDD" id="cd20393">
    <property type="entry name" value="Tudor_SGF29_rpt1"/>
    <property type="match status" value="1"/>
</dbReference>
<accession>A0A2D3VLI7</accession>
<dbReference type="Gene3D" id="2.30.30.140">
    <property type="match status" value="1"/>
</dbReference>
<evidence type="ECO:0000313" key="3">
    <source>
        <dbReference type="EMBL" id="CZT24469.1"/>
    </source>
</evidence>
<feature type="region of interest" description="Disordered" evidence="1">
    <location>
        <begin position="116"/>
        <end position="228"/>
    </location>
</feature>
<dbReference type="STRING" id="112498.A0A2D3VLI7"/>
<dbReference type="GeneID" id="35605242"/>
<dbReference type="InterPro" id="IPR037802">
    <property type="entry name" value="SGF29"/>
</dbReference>
<evidence type="ECO:0000256" key="1">
    <source>
        <dbReference type="SAM" id="MobiDB-lite"/>
    </source>
</evidence>
<dbReference type="OrthoDB" id="10265994at2759"/>
<feature type="region of interest" description="Disordered" evidence="1">
    <location>
        <begin position="1"/>
        <end position="22"/>
    </location>
</feature>
<dbReference type="PROSITE" id="PS51518">
    <property type="entry name" value="SGF29_C"/>
    <property type="match status" value="1"/>
</dbReference>
<feature type="compositionally biased region" description="Polar residues" evidence="1">
    <location>
        <begin position="182"/>
        <end position="191"/>
    </location>
</feature>